<dbReference type="InterPro" id="IPR025570">
    <property type="entry name" value="DUF4337"/>
</dbReference>
<keyword evidence="4" id="KW-1185">Reference proteome</keyword>
<comment type="caution">
    <text evidence="3">The sequence shown here is derived from an EMBL/GenBank/DDBJ whole genome shotgun (WGS) entry which is preliminary data.</text>
</comment>
<feature type="transmembrane region" description="Helical" evidence="2">
    <location>
        <begin position="25"/>
        <end position="43"/>
    </location>
</feature>
<name>A0A9X0QFR7_9BACT</name>
<dbReference type="AlphaFoldDB" id="A0A9X0QFR7"/>
<accession>A0A9X0QFR7</accession>
<feature type="transmembrane region" description="Helical" evidence="2">
    <location>
        <begin position="159"/>
        <end position="180"/>
    </location>
</feature>
<dbReference type="Pfam" id="PF14235">
    <property type="entry name" value="DUF4337"/>
    <property type="match status" value="1"/>
</dbReference>
<sequence length="181" mass="19963">MEANEVSEFANQMRESGGEESLKSISLGISILAVLVAMVTVLGHRTHTEAVLMQSRAGDQWNEYQAKKIRMDNLSVTLDLLAIEPTANSSLLETKRKEYEAHVEKWKDDLAEEQAKAREFEAEVTKAEAKASRYDLGEALLQISVVLCSITLFTRRQHYFLLGLALGAAGVVVACSGLLVH</sequence>
<dbReference type="Proteomes" id="UP000535182">
    <property type="component" value="Unassembled WGS sequence"/>
</dbReference>
<keyword evidence="2" id="KW-0472">Membrane</keyword>
<evidence type="ECO:0000256" key="1">
    <source>
        <dbReference type="SAM" id="Coils"/>
    </source>
</evidence>
<proteinExistence type="predicted"/>
<keyword evidence="1" id="KW-0175">Coiled coil</keyword>
<keyword evidence="2" id="KW-0812">Transmembrane</keyword>
<evidence type="ECO:0008006" key="5">
    <source>
        <dbReference type="Google" id="ProtNLM"/>
    </source>
</evidence>
<evidence type="ECO:0000313" key="4">
    <source>
        <dbReference type="Proteomes" id="UP000535182"/>
    </source>
</evidence>
<gene>
    <name evidence="3" type="ORF">HDF14_003248</name>
</gene>
<keyword evidence="2" id="KW-1133">Transmembrane helix</keyword>
<organism evidence="3 4">
    <name type="scientific">Tunturiibacter gelidiferens</name>
    <dbReference type="NCBI Taxonomy" id="3069689"/>
    <lineage>
        <taxon>Bacteria</taxon>
        <taxon>Pseudomonadati</taxon>
        <taxon>Acidobacteriota</taxon>
        <taxon>Terriglobia</taxon>
        <taxon>Terriglobales</taxon>
        <taxon>Acidobacteriaceae</taxon>
        <taxon>Tunturiibacter</taxon>
    </lineage>
</organism>
<protein>
    <recommendedName>
        <fullName evidence="5">DUF4337 domain-containing protein</fullName>
    </recommendedName>
</protein>
<dbReference type="EMBL" id="JACHEB010000007">
    <property type="protein sequence ID" value="MBB5329626.1"/>
    <property type="molecule type" value="Genomic_DNA"/>
</dbReference>
<evidence type="ECO:0000256" key="2">
    <source>
        <dbReference type="SAM" id="Phobius"/>
    </source>
</evidence>
<evidence type="ECO:0000313" key="3">
    <source>
        <dbReference type="EMBL" id="MBB5329626.1"/>
    </source>
</evidence>
<feature type="coiled-coil region" evidence="1">
    <location>
        <begin position="96"/>
        <end position="130"/>
    </location>
</feature>
<dbReference type="RefSeq" id="WP_183978272.1">
    <property type="nucleotide sequence ID" value="NZ_JACHEB010000007.1"/>
</dbReference>
<reference evidence="3 4" key="1">
    <citation type="submission" date="2020-08" db="EMBL/GenBank/DDBJ databases">
        <title>Genomic Encyclopedia of Type Strains, Phase IV (KMG-V): Genome sequencing to study the core and pangenomes of soil and plant-associated prokaryotes.</title>
        <authorList>
            <person name="Whitman W."/>
        </authorList>
    </citation>
    <scope>NUCLEOTIDE SEQUENCE [LARGE SCALE GENOMIC DNA]</scope>
    <source>
        <strain evidence="3 4">X5P2</strain>
    </source>
</reference>